<feature type="signal peptide" evidence="1">
    <location>
        <begin position="1"/>
        <end position="18"/>
    </location>
</feature>
<evidence type="ECO:0000313" key="2">
    <source>
        <dbReference type="EMBL" id="QOQ87596.1"/>
    </source>
</evidence>
<sequence>MKNLVFTLFLGAFLVGCANNPTPSTNIQKPTEKFSQATVIEKVDENSYIIKISDKEFNAVSYENFRSGDQVIANFVGQNTIYIRPASSVGGKTLLIKPAKTEAVNF</sequence>
<dbReference type="PROSITE" id="PS51257">
    <property type="entry name" value="PROKAR_LIPOPROTEIN"/>
    <property type="match status" value="1"/>
</dbReference>
<proteinExistence type="predicted"/>
<evidence type="ECO:0000313" key="3">
    <source>
        <dbReference type="Proteomes" id="UP000594749"/>
    </source>
</evidence>
<evidence type="ECO:0000256" key="1">
    <source>
        <dbReference type="SAM" id="SignalP"/>
    </source>
</evidence>
<dbReference type="AlphaFoldDB" id="A0A7M1LI99"/>
<dbReference type="EMBL" id="CP063078">
    <property type="protein sequence ID" value="QOQ87596.1"/>
    <property type="molecule type" value="Genomic_DNA"/>
</dbReference>
<accession>A0A7M1LI99</accession>
<protein>
    <submittedName>
        <fullName evidence="2">Uncharacterized protein</fullName>
    </submittedName>
</protein>
<feature type="chain" id="PRO_5029507662" evidence="1">
    <location>
        <begin position="19"/>
        <end position="106"/>
    </location>
</feature>
<gene>
    <name evidence="2" type="ORF">IMC76_01950</name>
</gene>
<keyword evidence="1" id="KW-0732">Signal</keyword>
<dbReference type="RefSeq" id="WP_025803164.1">
    <property type="nucleotide sequence ID" value="NZ_CP053842.1"/>
</dbReference>
<organism evidence="2 3">
    <name type="scientific">Campylobacter corcagiensis</name>
    <dbReference type="NCBI Taxonomy" id="1448857"/>
    <lineage>
        <taxon>Bacteria</taxon>
        <taxon>Pseudomonadati</taxon>
        <taxon>Campylobacterota</taxon>
        <taxon>Epsilonproteobacteria</taxon>
        <taxon>Campylobacterales</taxon>
        <taxon>Campylobacteraceae</taxon>
        <taxon>Campylobacter</taxon>
    </lineage>
</organism>
<name>A0A7M1LI99_9BACT</name>
<reference evidence="2 3" key="1">
    <citation type="submission" date="2020-10" db="EMBL/GenBank/DDBJ databases">
        <title>Campylobacter and Helicobacter PacBio genomes.</title>
        <authorList>
            <person name="Lane C."/>
        </authorList>
    </citation>
    <scope>NUCLEOTIDE SEQUENCE [LARGE SCALE GENOMIC DNA]</scope>
    <source>
        <strain evidence="2 3">2016D-0077</strain>
    </source>
</reference>
<keyword evidence="3" id="KW-1185">Reference proteome</keyword>
<dbReference type="Proteomes" id="UP000594749">
    <property type="component" value="Chromosome"/>
</dbReference>